<name>A0ABN4NGN9_9BACL</name>
<dbReference type="GeneID" id="32408480"/>
<proteinExistence type="predicted"/>
<dbReference type="Proteomes" id="UP000076226">
    <property type="component" value="Chromosome"/>
</dbReference>
<protein>
    <submittedName>
        <fullName evidence="1">Uncharacterized protein</fullName>
    </submittedName>
</protein>
<dbReference type="EMBL" id="CP014342">
    <property type="protein sequence ID" value="AMX83820.1"/>
    <property type="molecule type" value="Genomic_DNA"/>
</dbReference>
<sequence>MIGKAQEIRYGNSLGLLLWPREIPAVWAWTDVRELYSDRLSTNGAMAAGDVGHAKLSPATLLLIN</sequence>
<keyword evidence="2" id="KW-1185">Reference proteome</keyword>
<accession>A0ABN4NGN9</accession>
<evidence type="ECO:0000313" key="1">
    <source>
        <dbReference type="EMBL" id="AMX83820.1"/>
    </source>
</evidence>
<organism evidence="1 2">
    <name type="scientific">Geobacillus subterraneus</name>
    <dbReference type="NCBI Taxonomy" id="129338"/>
    <lineage>
        <taxon>Bacteria</taxon>
        <taxon>Bacillati</taxon>
        <taxon>Bacillota</taxon>
        <taxon>Bacilli</taxon>
        <taxon>Bacillales</taxon>
        <taxon>Anoxybacillaceae</taxon>
        <taxon>Geobacillus</taxon>
    </lineage>
</organism>
<evidence type="ECO:0000313" key="2">
    <source>
        <dbReference type="Proteomes" id="UP000076226"/>
    </source>
</evidence>
<gene>
    <name evidence="1" type="ORF">GS3922_09185</name>
</gene>
<reference evidence="1 2" key="1">
    <citation type="submission" date="2016-02" db="EMBL/GenBank/DDBJ databases">
        <title>Complete genome sequence of Geobacillus subterraneus KCTC 3922T.</title>
        <authorList>
            <person name="Lee D.-W."/>
            <person name="Lee Y.-J."/>
            <person name="Lee S.-J."/>
            <person name="Park G.-S."/>
            <person name="Lee S.-J."/>
            <person name="Shin J.-H."/>
        </authorList>
    </citation>
    <scope>NUCLEOTIDE SEQUENCE [LARGE SCALE GENOMIC DNA]</scope>
    <source>
        <strain evidence="1 2">KCTC 3922</strain>
    </source>
</reference>